<sequence>MANMSLSVFTLVRKTNPN</sequence>
<proteinExistence type="predicted"/>
<accession>A0A6V7L9R7</accession>
<name>A0A6V7L9R7_9HYME</name>
<gene>
    <name evidence="1" type="ORF">BBRV_LOCUS97331</name>
</gene>
<dbReference type="EMBL" id="CADCXW020000334">
    <property type="protein sequence ID" value="CAD1571470.1"/>
    <property type="molecule type" value="Genomic_DNA"/>
</dbReference>
<reference evidence="1" key="1">
    <citation type="submission" date="2020-07" db="EMBL/GenBank/DDBJ databases">
        <authorList>
            <person name="Ferguson B K."/>
        </authorList>
    </citation>
    <scope>NUCLEOTIDE SEQUENCE</scope>
    <source>
        <strain evidence="1">L06</strain>
    </source>
</reference>
<protein>
    <submittedName>
        <fullName evidence="1">Uncharacterized protein</fullName>
    </submittedName>
</protein>
<dbReference type="AlphaFoldDB" id="A0A6V7L9R7"/>
<evidence type="ECO:0000313" key="1">
    <source>
        <dbReference type="EMBL" id="CAD1571470.1"/>
    </source>
</evidence>
<organism evidence="1">
    <name type="scientific">Bracon brevicornis</name>
    <dbReference type="NCBI Taxonomy" id="1563983"/>
    <lineage>
        <taxon>Eukaryota</taxon>
        <taxon>Metazoa</taxon>
        <taxon>Ecdysozoa</taxon>
        <taxon>Arthropoda</taxon>
        <taxon>Hexapoda</taxon>
        <taxon>Insecta</taxon>
        <taxon>Pterygota</taxon>
        <taxon>Neoptera</taxon>
        <taxon>Endopterygota</taxon>
        <taxon>Hymenoptera</taxon>
        <taxon>Apocrita</taxon>
        <taxon>Ichneumonoidea</taxon>
        <taxon>Braconidae</taxon>
        <taxon>Braconinae</taxon>
        <taxon>Bracon</taxon>
    </lineage>
</organism>